<dbReference type="PANTHER" id="PTHR47062">
    <property type="match status" value="1"/>
</dbReference>
<dbReference type="Proteomes" id="UP001209854">
    <property type="component" value="Unassembled WGS sequence"/>
</dbReference>
<reference evidence="5 6" key="1">
    <citation type="submission" date="2022-10" db="EMBL/GenBank/DDBJ databases">
        <title>High-quality genome sequences of two octocoral-associated bacteria, Endozoicomonas euniceicola EF212 and Endozoicomonas gorgoniicola PS125.</title>
        <authorList>
            <person name="Chiou Y.-J."/>
            <person name="Chen Y.-H."/>
        </authorList>
    </citation>
    <scope>NUCLEOTIDE SEQUENCE [LARGE SCALE GENOMIC DNA]</scope>
    <source>
        <strain evidence="5 6">PS125</strain>
    </source>
</reference>
<evidence type="ECO:0000313" key="6">
    <source>
        <dbReference type="Proteomes" id="UP001209854"/>
    </source>
</evidence>
<dbReference type="PANTHER" id="PTHR47062:SF1">
    <property type="entry name" value="SMALL HEAT SHOCK PROTEIN IBPA"/>
    <property type="match status" value="1"/>
</dbReference>
<dbReference type="InterPro" id="IPR008978">
    <property type="entry name" value="HSP20-like_chaperone"/>
</dbReference>
<keyword evidence="6" id="KW-1185">Reference proteome</keyword>
<comment type="caution">
    <text evidence="5">The sequence shown here is derived from an EMBL/GenBank/DDBJ whole genome shotgun (WGS) entry which is preliminary data.</text>
</comment>
<organism evidence="5 6">
    <name type="scientific">Endozoicomonas gorgoniicola</name>
    <dbReference type="NCBI Taxonomy" id="1234144"/>
    <lineage>
        <taxon>Bacteria</taxon>
        <taxon>Pseudomonadati</taxon>
        <taxon>Pseudomonadota</taxon>
        <taxon>Gammaproteobacteria</taxon>
        <taxon>Oceanospirillales</taxon>
        <taxon>Endozoicomonadaceae</taxon>
        <taxon>Endozoicomonas</taxon>
    </lineage>
</organism>
<dbReference type="SUPFAM" id="SSF49764">
    <property type="entry name" value="HSP20-like chaperones"/>
    <property type="match status" value="1"/>
</dbReference>
<protein>
    <submittedName>
        <fullName evidence="5">Hsp20 family protein</fullName>
    </submittedName>
</protein>
<comment type="similarity">
    <text evidence="2 3">Belongs to the small heat shock protein (HSP20) family.</text>
</comment>
<dbReference type="Gene3D" id="2.60.40.790">
    <property type="match status" value="1"/>
</dbReference>
<evidence type="ECO:0000259" key="4">
    <source>
        <dbReference type="PROSITE" id="PS01031"/>
    </source>
</evidence>
<evidence type="ECO:0000256" key="2">
    <source>
        <dbReference type="PROSITE-ProRule" id="PRU00285"/>
    </source>
</evidence>
<evidence type="ECO:0000256" key="3">
    <source>
        <dbReference type="RuleBase" id="RU003616"/>
    </source>
</evidence>
<dbReference type="RefSeq" id="WP_262563824.1">
    <property type="nucleotide sequence ID" value="NZ_JAPFCC010000001.1"/>
</dbReference>
<name>A0ABT3MXI1_9GAMM</name>
<keyword evidence="1" id="KW-0346">Stress response</keyword>
<accession>A0ABT3MXI1</accession>
<sequence>MRTIDLDFSPLYRSVIGFDRVAHLLEGMTNNSQSTKQGGYPPYNIELLAENQYRITMAVAGFTEDELDIESRENVLVVQGKKQADDTERQYLHQGIAERNFERKFQLADYVKVTGAQMDNGLLHIELEREIPEAMKPRKISISGQRMLEAETE</sequence>
<proteinExistence type="inferred from homology"/>
<evidence type="ECO:0000313" key="5">
    <source>
        <dbReference type="EMBL" id="MCW7554088.1"/>
    </source>
</evidence>
<dbReference type="InterPro" id="IPR037913">
    <property type="entry name" value="ACD_IbpA/B"/>
</dbReference>
<dbReference type="Pfam" id="PF00011">
    <property type="entry name" value="HSP20"/>
    <property type="match status" value="1"/>
</dbReference>
<dbReference type="CDD" id="cd06470">
    <property type="entry name" value="ACD_IbpA-B_like"/>
    <property type="match status" value="1"/>
</dbReference>
<feature type="domain" description="SHSP" evidence="4">
    <location>
        <begin position="34"/>
        <end position="145"/>
    </location>
</feature>
<dbReference type="InterPro" id="IPR002068">
    <property type="entry name" value="A-crystallin/Hsp20_dom"/>
</dbReference>
<evidence type="ECO:0000256" key="1">
    <source>
        <dbReference type="ARBA" id="ARBA00023016"/>
    </source>
</evidence>
<dbReference type="PROSITE" id="PS01031">
    <property type="entry name" value="SHSP"/>
    <property type="match status" value="1"/>
</dbReference>
<gene>
    <name evidence="5" type="ORF">NX722_15975</name>
</gene>
<dbReference type="EMBL" id="JAPFCC010000001">
    <property type="protein sequence ID" value="MCW7554088.1"/>
    <property type="molecule type" value="Genomic_DNA"/>
</dbReference>